<dbReference type="InterPro" id="IPR055414">
    <property type="entry name" value="LRR_R13L4/SHOC2-like"/>
</dbReference>
<evidence type="ECO:0000313" key="5">
    <source>
        <dbReference type="Proteomes" id="UP000324897"/>
    </source>
</evidence>
<gene>
    <name evidence="4" type="ORF">EJB05_09478</name>
</gene>
<keyword evidence="1" id="KW-0677">Repeat</keyword>
<dbReference type="PANTHER" id="PTHR47186">
    <property type="entry name" value="LEUCINE-RICH REPEAT-CONTAINING PROTEIN 57"/>
    <property type="match status" value="1"/>
</dbReference>
<evidence type="ECO:0000256" key="2">
    <source>
        <dbReference type="SAM" id="MobiDB-lite"/>
    </source>
</evidence>
<feature type="domain" description="Disease resistance R13L4/SHOC-2-like LRR" evidence="3">
    <location>
        <begin position="3"/>
        <end position="235"/>
    </location>
</feature>
<dbReference type="Pfam" id="PF23598">
    <property type="entry name" value="LRR_14"/>
    <property type="match status" value="1"/>
</dbReference>
<evidence type="ECO:0000313" key="4">
    <source>
        <dbReference type="EMBL" id="TVU43043.1"/>
    </source>
</evidence>
<evidence type="ECO:0000256" key="1">
    <source>
        <dbReference type="ARBA" id="ARBA00022737"/>
    </source>
</evidence>
<proteinExistence type="predicted"/>
<feature type="non-terminal residue" evidence="4">
    <location>
        <position position="1"/>
    </location>
</feature>
<evidence type="ECO:0000259" key="3">
    <source>
        <dbReference type="Pfam" id="PF23598"/>
    </source>
</evidence>
<dbReference type="InterPro" id="IPR032675">
    <property type="entry name" value="LRR_dom_sf"/>
</dbReference>
<dbReference type="Proteomes" id="UP000324897">
    <property type="component" value="Unassembled WGS sequence"/>
</dbReference>
<feature type="region of interest" description="Disordered" evidence="2">
    <location>
        <begin position="292"/>
        <end position="340"/>
    </location>
</feature>
<sequence>MSHVRSFTLFGHPVRISLLPSTVLRVLDLGYCGGMKANHLAGIEKMVHLKYLRLCSDSITRLPEKIEELQHLQTLDVRETGIRELPPTITRLQRLTHLYVNSRTAFPEGVIGQMHSLEELGDYAVSFKHGNSFQELSMLTKLRTLRIGFSFGFRYMPETSQRIPIYDVGTLLSTSLSLHNLSISGASGLPLSLSSWNPTAAPCSLRELCLEDTLIYEVPSWMGTFGNLGVLKLEILYLASWWGMAGRRGPLLVVGNGGAGGRGGAGAAARRRGWTRQQLVYVGQASQQQGVAAPCRRWPGSSSRARQTLVDGSSRATGSSSSGGGEPWQNSGSSSSSSGHGSSSLQLVAVEFEAGSMPKLEQLVYEFPMHKMECRDGVCKLGIQNLPSLSKVEVQIIDVHFRHGRLYDPAEDTDGSVLWVENVIEAAVEALPNRPDIRVQTGPGRICRHFKLQWEEVFVRHSELSESQRSEIIRQAELWLARAGQASITSSVDANGDEVEVELGLGAAAVPQVAAGEDAPAVASTRRVPAAVPAPAPAGGGLISTALDAATAPDVGAVPAAPTDRHHGGRELRLHDHGLMNLADASELAEACGVPPAEIGALSAAAPSVASAEM</sequence>
<accession>A0A5J9W531</accession>
<dbReference type="OrthoDB" id="682315at2759"/>
<dbReference type="SUPFAM" id="SSF52047">
    <property type="entry name" value="RNI-like"/>
    <property type="match status" value="1"/>
</dbReference>
<keyword evidence="5" id="KW-1185">Reference proteome</keyword>
<reference evidence="4 5" key="1">
    <citation type="journal article" date="2019" name="Sci. Rep.">
        <title>A high-quality genome of Eragrostis curvula grass provides insights into Poaceae evolution and supports new strategies to enhance forage quality.</title>
        <authorList>
            <person name="Carballo J."/>
            <person name="Santos B.A.C.M."/>
            <person name="Zappacosta D."/>
            <person name="Garbus I."/>
            <person name="Selva J.P."/>
            <person name="Gallo C.A."/>
            <person name="Diaz A."/>
            <person name="Albertini E."/>
            <person name="Caccamo M."/>
            <person name="Echenique V."/>
        </authorList>
    </citation>
    <scope>NUCLEOTIDE SEQUENCE [LARGE SCALE GENOMIC DNA]</scope>
    <source>
        <strain evidence="5">cv. Victoria</strain>
        <tissue evidence="4">Leaf</tissue>
    </source>
</reference>
<dbReference type="Gene3D" id="3.80.10.10">
    <property type="entry name" value="Ribonuclease Inhibitor"/>
    <property type="match status" value="1"/>
</dbReference>
<protein>
    <recommendedName>
        <fullName evidence="3">Disease resistance R13L4/SHOC-2-like LRR domain-containing protein</fullName>
    </recommendedName>
</protein>
<feature type="compositionally biased region" description="Low complexity" evidence="2">
    <location>
        <begin position="331"/>
        <end position="340"/>
    </location>
</feature>
<dbReference type="PANTHER" id="PTHR47186:SF22">
    <property type="entry name" value="OS11G0589401 PROTEIN"/>
    <property type="match status" value="1"/>
</dbReference>
<dbReference type="AlphaFoldDB" id="A0A5J9W531"/>
<dbReference type="Gramene" id="TVU43043">
    <property type="protein sequence ID" value="TVU43043"/>
    <property type="gene ID" value="EJB05_09478"/>
</dbReference>
<name>A0A5J9W531_9POAL</name>
<comment type="caution">
    <text evidence="4">The sequence shown here is derived from an EMBL/GenBank/DDBJ whole genome shotgun (WGS) entry which is preliminary data.</text>
</comment>
<organism evidence="4 5">
    <name type="scientific">Eragrostis curvula</name>
    <name type="common">weeping love grass</name>
    <dbReference type="NCBI Taxonomy" id="38414"/>
    <lineage>
        <taxon>Eukaryota</taxon>
        <taxon>Viridiplantae</taxon>
        <taxon>Streptophyta</taxon>
        <taxon>Embryophyta</taxon>
        <taxon>Tracheophyta</taxon>
        <taxon>Spermatophyta</taxon>
        <taxon>Magnoliopsida</taxon>
        <taxon>Liliopsida</taxon>
        <taxon>Poales</taxon>
        <taxon>Poaceae</taxon>
        <taxon>PACMAD clade</taxon>
        <taxon>Chloridoideae</taxon>
        <taxon>Eragrostideae</taxon>
        <taxon>Eragrostidinae</taxon>
        <taxon>Eragrostis</taxon>
    </lineage>
</organism>
<dbReference type="EMBL" id="RWGY01000005">
    <property type="protein sequence ID" value="TVU43043.1"/>
    <property type="molecule type" value="Genomic_DNA"/>
</dbReference>